<evidence type="ECO:0000313" key="3">
    <source>
        <dbReference type="EMBL" id="GIU65961.1"/>
    </source>
</evidence>
<reference evidence="3" key="1">
    <citation type="submission" date="2021-05" db="EMBL/GenBank/DDBJ databases">
        <authorList>
            <person name="Tanabe Y."/>
        </authorList>
    </citation>
    <scope>NUCLEOTIDE SEQUENCE</scope>
    <source>
        <strain evidence="3">BOTRYCO-1</strain>
    </source>
</reference>
<evidence type="ECO:0000259" key="2">
    <source>
        <dbReference type="Pfam" id="PF03544"/>
    </source>
</evidence>
<protein>
    <recommendedName>
        <fullName evidence="2">TonB C-terminal domain-containing protein</fullName>
    </recommendedName>
</protein>
<name>A0ABQ4PSK8_9PROT</name>
<feature type="domain" description="TonB C-terminal" evidence="2">
    <location>
        <begin position="43"/>
        <end position="89"/>
    </location>
</feature>
<accession>A0ABQ4PSK8</accession>
<gene>
    <name evidence="3" type="ORF">PsB1_0115</name>
</gene>
<dbReference type="Pfam" id="PF03544">
    <property type="entry name" value="TonB_C"/>
    <property type="match status" value="1"/>
</dbReference>
<dbReference type="Proteomes" id="UP001161064">
    <property type="component" value="Unassembled WGS sequence"/>
</dbReference>
<dbReference type="Gene3D" id="3.30.2420.10">
    <property type="entry name" value="TonB"/>
    <property type="match status" value="1"/>
</dbReference>
<evidence type="ECO:0000313" key="4">
    <source>
        <dbReference type="Proteomes" id="UP001161064"/>
    </source>
</evidence>
<organism evidence="3 4">
    <name type="scientific">Candidatus Phycosocius spiralis</name>
    <dbReference type="NCBI Taxonomy" id="2815099"/>
    <lineage>
        <taxon>Bacteria</taxon>
        <taxon>Pseudomonadati</taxon>
        <taxon>Pseudomonadota</taxon>
        <taxon>Alphaproteobacteria</taxon>
        <taxon>Caulobacterales</taxon>
        <taxon>Caulobacterales incertae sedis</taxon>
        <taxon>Candidatus Phycosocius</taxon>
    </lineage>
</organism>
<dbReference type="EMBL" id="BPFZ01000001">
    <property type="protein sequence ID" value="GIU65961.1"/>
    <property type="molecule type" value="Genomic_DNA"/>
</dbReference>
<keyword evidence="1" id="KW-0732">Signal</keyword>
<dbReference type="InterPro" id="IPR037682">
    <property type="entry name" value="TonB_C"/>
</dbReference>
<comment type="caution">
    <text evidence="3">The sequence shown here is derived from an EMBL/GenBank/DDBJ whole genome shotgun (WGS) entry which is preliminary data.</text>
</comment>
<keyword evidence="4" id="KW-1185">Reference proteome</keyword>
<evidence type="ECO:0000256" key="1">
    <source>
        <dbReference type="SAM" id="SignalP"/>
    </source>
</evidence>
<proteinExistence type="predicted"/>
<feature type="chain" id="PRO_5046691876" description="TonB C-terminal domain-containing protein" evidence="1">
    <location>
        <begin position="28"/>
        <end position="152"/>
    </location>
</feature>
<feature type="signal peptide" evidence="1">
    <location>
        <begin position="1"/>
        <end position="27"/>
    </location>
</feature>
<sequence>MAHSNAKKIIFAGLAVASMAAPASVQAQDFLIKRADPAKIAAAYPPKALRAGIDGWVMLQCSVRKTGQFEKCTILEEKPLGYGFGAAALAFGPDYWINLKDPRAGALLGDRVPQDIVFRVDDALKLPAKPIKPPAKPVPPLCPSKKDCMEVN</sequence>
<reference evidence="3" key="2">
    <citation type="journal article" date="2023" name="ISME Commun">
        <title>Characterization of a bloom-associated alphaproteobacterial lineage, 'Candidatus Phycosocius': insights into freshwater algal-bacterial interactions.</title>
        <authorList>
            <person name="Tanabe Y."/>
            <person name="Yamaguchi H."/>
            <person name="Yoshida M."/>
            <person name="Kai A."/>
            <person name="Okazaki Y."/>
        </authorList>
    </citation>
    <scope>NUCLEOTIDE SEQUENCE</scope>
    <source>
        <strain evidence="3">BOTRYCO-1</strain>
    </source>
</reference>
<dbReference type="SUPFAM" id="SSF74653">
    <property type="entry name" value="TolA/TonB C-terminal domain"/>
    <property type="match status" value="1"/>
</dbReference>